<gene>
    <name evidence="1" type="ORF">DNU06_10550</name>
</gene>
<keyword evidence="2" id="KW-1185">Reference proteome</keyword>
<name>A0A2W1NF99_9FLAO</name>
<protein>
    <recommendedName>
        <fullName evidence="3">Outer membrane protein beta-barrel domain-containing protein</fullName>
    </recommendedName>
</protein>
<dbReference type="RefSeq" id="WP_111063305.1">
    <property type="nucleotide sequence ID" value="NZ_JBHUCU010000007.1"/>
</dbReference>
<reference evidence="1 2" key="1">
    <citation type="submission" date="2018-06" db="EMBL/GenBank/DDBJ databases">
        <title>The draft genome sequence of Crocinitomix sp. SM1701.</title>
        <authorList>
            <person name="Zhang X."/>
        </authorList>
    </citation>
    <scope>NUCLEOTIDE SEQUENCE [LARGE SCALE GENOMIC DNA]</scope>
    <source>
        <strain evidence="1 2">SM1701</strain>
    </source>
</reference>
<evidence type="ECO:0008006" key="3">
    <source>
        <dbReference type="Google" id="ProtNLM"/>
    </source>
</evidence>
<accession>A0A2W1NF99</accession>
<comment type="caution">
    <text evidence="1">The sequence shown here is derived from an EMBL/GenBank/DDBJ whole genome shotgun (WGS) entry which is preliminary data.</text>
</comment>
<evidence type="ECO:0000313" key="2">
    <source>
        <dbReference type="Proteomes" id="UP000249248"/>
    </source>
</evidence>
<sequence>MKFFSLLFIVMIFGNTYSQISFFAAPALYSKLSFNSNSLSDWKSDMFDLSDDFNYNNRSVYVGDPLLGATLGVTINNRHCITASGSWDGVSSKITIQSPVYSSHLDFSVSDGVLTKGTTAQSRFFLNYSYNFRKKPLKSTLFLNLLLGFGRRAGPALGGLDVGGFSTEYALSPEKNLFFENVGYTSGPTSTFQFGAGLSSDLFIKKKYLFSLSLDFSYSQGYLYYEVTKVTVTNTKANTQENFRYYTANMASGIYFGISRKFQIFSLERD</sequence>
<dbReference type="EMBL" id="QKSB01000006">
    <property type="protein sequence ID" value="PZE16696.1"/>
    <property type="molecule type" value="Genomic_DNA"/>
</dbReference>
<dbReference type="AlphaFoldDB" id="A0A2W1NF99"/>
<proteinExistence type="predicted"/>
<organism evidence="1 2">
    <name type="scientific">Putridiphycobacter roseus</name>
    <dbReference type="NCBI Taxonomy" id="2219161"/>
    <lineage>
        <taxon>Bacteria</taxon>
        <taxon>Pseudomonadati</taxon>
        <taxon>Bacteroidota</taxon>
        <taxon>Flavobacteriia</taxon>
        <taxon>Flavobacteriales</taxon>
        <taxon>Crocinitomicaceae</taxon>
        <taxon>Putridiphycobacter</taxon>
    </lineage>
</organism>
<dbReference type="Proteomes" id="UP000249248">
    <property type="component" value="Unassembled WGS sequence"/>
</dbReference>
<evidence type="ECO:0000313" key="1">
    <source>
        <dbReference type="EMBL" id="PZE16696.1"/>
    </source>
</evidence>